<reference evidence="1 2" key="1">
    <citation type="journal article" date="2012" name="J. Bacteriol.">
        <title>Genome Sequence of Blastococcus saxobsidens DD2, a Stone-Inhabiting Bacterium.</title>
        <authorList>
            <person name="Chouaia B."/>
            <person name="Crotti E."/>
            <person name="Brusetti L."/>
            <person name="Daffonchio D."/>
            <person name="Essoussi I."/>
            <person name="Nouioui I."/>
            <person name="Sbissi I."/>
            <person name="Ghodhbane-Gtari F."/>
            <person name="Gtari M."/>
            <person name="Vacherie B."/>
            <person name="Barbe V."/>
            <person name="Medigue C."/>
            <person name="Gury J."/>
            <person name="Pujic P."/>
            <person name="Normand P."/>
        </authorList>
    </citation>
    <scope>NUCLEOTIDE SEQUENCE [LARGE SCALE GENOMIC DNA]</scope>
    <source>
        <strain evidence="1 2">DD2</strain>
    </source>
</reference>
<dbReference type="EMBL" id="FO117623">
    <property type="protein sequence ID" value="CCG02661.1"/>
    <property type="molecule type" value="Genomic_DNA"/>
</dbReference>
<dbReference type="AlphaFoldDB" id="H6RNB3"/>
<evidence type="ECO:0000313" key="1">
    <source>
        <dbReference type="EMBL" id="CCG02661.1"/>
    </source>
</evidence>
<sequence length="122" mass="12597">MRIGSGPAGPAKAHGSFTSVGGLWPLLSMRSFSAVTGPKADRWLVRTVAGLMVANGLAQWRAEPSPQGIAGARRIGLGTAATLAAADLAYAIPGRISRGYLVDAVLEAGWLLAWARSGRSRA</sequence>
<protein>
    <submittedName>
        <fullName evidence="1">Uncharacterized protein</fullName>
    </submittedName>
</protein>
<evidence type="ECO:0000313" key="2">
    <source>
        <dbReference type="Proteomes" id="UP000007517"/>
    </source>
</evidence>
<proteinExistence type="predicted"/>
<dbReference type="STRING" id="1146883.BLASA_1742"/>
<dbReference type="KEGG" id="bsd:BLASA_1742"/>
<dbReference type="Proteomes" id="UP000007517">
    <property type="component" value="Chromosome"/>
</dbReference>
<keyword evidence="2" id="KW-1185">Reference proteome</keyword>
<accession>H6RNB3</accession>
<dbReference type="eggNOG" id="ENOG50332ZD">
    <property type="taxonomic scope" value="Bacteria"/>
</dbReference>
<dbReference type="OrthoDB" id="799809at2"/>
<name>H6RNB3_BLASD</name>
<dbReference type="HOGENOM" id="CLU_139576_0_0_11"/>
<organism evidence="1 2">
    <name type="scientific">Blastococcus saxobsidens (strain DD2)</name>
    <dbReference type="NCBI Taxonomy" id="1146883"/>
    <lineage>
        <taxon>Bacteria</taxon>
        <taxon>Bacillati</taxon>
        <taxon>Actinomycetota</taxon>
        <taxon>Actinomycetes</taxon>
        <taxon>Geodermatophilales</taxon>
        <taxon>Geodermatophilaceae</taxon>
        <taxon>Blastococcus</taxon>
    </lineage>
</organism>
<dbReference type="RefSeq" id="WP_014375551.1">
    <property type="nucleotide sequence ID" value="NC_016943.1"/>
</dbReference>
<gene>
    <name evidence="1" type="ordered locus">BLASA_1742</name>
</gene>
<reference evidence="2" key="2">
    <citation type="submission" date="2012-02" db="EMBL/GenBank/DDBJ databases">
        <title>Complete genome sequence of Blastococcus saxobsidens strain DD2.</title>
        <authorList>
            <person name="Genoscope."/>
        </authorList>
    </citation>
    <scope>NUCLEOTIDE SEQUENCE [LARGE SCALE GENOMIC DNA]</scope>
    <source>
        <strain evidence="2">DD2</strain>
    </source>
</reference>